<reference evidence="3 4" key="1">
    <citation type="submission" date="2023-10" db="EMBL/GenBank/DDBJ databases">
        <title>Chromosome-scale genome assembly provides insights into flower coloration mechanisms of Canna indica.</title>
        <authorList>
            <person name="Li C."/>
        </authorList>
    </citation>
    <scope>NUCLEOTIDE SEQUENCE [LARGE SCALE GENOMIC DNA]</scope>
    <source>
        <tissue evidence="3">Flower</tissue>
    </source>
</reference>
<dbReference type="InterPro" id="IPR033276">
    <property type="entry name" value="BB"/>
</dbReference>
<accession>A0AAQ3KP41</accession>
<sequence length="293" mass="33372">MFVREFHDGSALIGDRWMLRLVALFRGYAPFHAASLVSSIIAGSMSNNRQMEVHYINTGFPYTVTESFMDLFEGLTYPQSVANLPEAFQDQGNTYWSTIHTSLYKYGFSSPASSSYYSFSHAYEVNGFTSQLDASRCTWDDPAHLDIFDLPQHALNGNGDTETRTPSVEECTQVHHNANDSQVYWQDNIDPDSMTYEELLDLGETVGTQSRGLSQERISSLPVSKYKYSFFSRKKSQEERCVICQMNYKKGDRQMTLPCKHAYHDGCVTRWLSINKACPVCFVDVPAEEPKRE</sequence>
<evidence type="ECO:0000259" key="2">
    <source>
        <dbReference type="PROSITE" id="PS50089"/>
    </source>
</evidence>
<dbReference type="Pfam" id="PF13639">
    <property type="entry name" value="zf-RING_2"/>
    <property type="match status" value="1"/>
</dbReference>
<dbReference type="SMART" id="SM00184">
    <property type="entry name" value="RING"/>
    <property type="match status" value="1"/>
</dbReference>
<evidence type="ECO:0000313" key="3">
    <source>
        <dbReference type="EMBL" id="WOL11675.1"/>
    </source>
</evidence>
<organism evidence="3 4">
    <name type="scientific">Canna indica</name>
    <name type="common">Indian-shot</name>
    <dbReference type="NCBI Taxonomy" id="4628"/>
    <lineage>
        <taxon>Eukaryota</taxon>
        <taxon>Viridiplantae</taxon>
        <taxon>Streptophyta</taxon>
        <taxon>Embryophyta</taxon>
        <taxon>Tracheophyta</taxon>
        <taxon>Spermatophyta</taxon>
        <taxon>Magnoliopsida</taxon>
        <taxon>Liliopsida</taxon>
        <taxon>Zingiberales</taxon>
        <taxon>Cannaceae</taxon>
        <taxon>Canna</taxon>
    </lineage>
</organism>
<dbReference type="Proteomes" id="UP001327560">
    <property type="component" value="Chromosome 6"/>
</dbReference>
<name>A0AAQ3KP41_9LILI</name>
<dbReference type="AlphaFoldDB" id="A0AAQ3KP41"/>
<proteinExistence type="predicted"/>
<dbReference type="GO" id="GO:0008270">
    <property type="term" value="F:zinc ion binding"/>
    <property type="evidence" value="ECO:0007669"/>
    <property type="project" value="UniProtKB-KW"/>
</dbReference>
<keyword evidence="1" id="KW-0863">Zinc-finger</keyword>
<dbReference type="InterPro" id="IPR013083">
    <property type="entry name" value="Znf_RING/FYVE/PHD"/>
</dbReference>
<dbReference type="GO" id="GO:0016567">
    <property type="term" value="P:protein ubiquitination"/>
    <property type="evidence" value="ECO:0007669"/>
    <property type="project" value="InterPro"/>
</dbReference>
<keyword evidence="4" id="KW-1185">Reference proteome</keyword>
<dbReference type="FunFam" id="3.30.40.10:FF:000226">
    <property type="entry name" value="E3 ubiquitin ligase BIG BROTHER"/>
    <property type="match status" value="1"/>
</dbReference>
<dbReference type="EMBL" id="CP136895">
    <property type="protein sequence ID" value="WOL11675.1"/>
    <property type="molecule type" value="Genomic_DNA"/>
</dbReference>
<dbReference type="Gene3D" id="3.30.40.10">
    <property type="entry name" value="Zinc/RING finger domain, C3HC4 (zinc finger)"/>
    <property type="match status" value="1"/>
</dbReference>
<evidence type="ECO:0000256" key="1">
    <source>
        <dbReference type="PROSITE-ProRule" id="PRU00175"/>
    </source>
</evidence>
<dbReference type="PANTHER" id="PTHR46400">
    <property type="entry name" value="RING/U-BOX SUPERFAMILY PROTEIN"/>
    <property type="match status" value="1"/>
</dbReference>
<protein>
    <recommendedName>
        <fullName evidence="2">RING-type domain-containing protein</fullName>
    </recommendedName>
</protein>
<keyword evidence="1" id="KW-0862">Zinc</keyword>
<dbReference type="SUPFAM" id="SSF57850">
    <property type="entry name" value="RING/U-box"/>
    <property type="match status" value="1"/>
</dbReference>
<evidence type="ECO:0000313" key="4">
    <source>
        <dbReference type="Proteomes" id="UP001327560"/>
    </source>
</evidence>
<dbReference type="GO" id="GO:0046621">
    <property type="term" value="P:negative regulation of organ growth"/>
    <property type="evidence" value="ECO:0007669"/>
    <property type="project" value="InterPro"/>
</dbReference>
<dbReference type="PANTHER" id="PTHR46400:SF5">
    <property type="entry name" value="RING-TYPE DOMAIN-CONTAINING PROTEIN"/>
    <property type="match status" value="1"/>
</dbReference>
<keyword evidence="1" id="KW-0479">Metal-binding</keyword>
<dbReference type="GO" id="GO:0031624">
    <property type="term" value="F:ubiquitin conjugating enzyme binding"/>
    <property type="evidence" value="ECO:0007669"/>
    <property type="project" value="TreeGrafter"/>
</dbReference>
<gene>
    <name evidence="3" type="ORF">Cni_G20439</name>
</gene>
<feature type="domain" description="RING-type" evidence="2">
    <location>
        <begin position="241"/>
        <end position="281"/>
    </location>
</feature>
<dbReference type="PROSITE" id="PS50089">
    <property type="entry name" value="ZF_RING_2"/>
    <property type="match status" value="1"/>
</dbReference>
<dbReference type="GO" id="GO:0004842">
    <property type="term" value="F:ubiquitin-protein transferase activity"/>
    <property type="evidence" value="ECO:0007669"/>
    <property type="project" value="InterPro"/>
</dbReference>
<dbReference type="InterPro" id="IPR001841">
    <property type="entry name" value="Znf_RING"/>
</dbReference>